<reference evidence="1" key="1">
    <citation type="submission" date="2020-02" db="EMBL/GenBank/DDBJ databases">
        <authorList>
            <person name="Meier V. D."/>
        </authorList>
    </citation>
    <scope>NUCLEOTIDE SEQUENCE</scope>
    <source>
        <strain evidence="1">AVDCRST_MAG13</strain>
    </source>
</reference>
<protein>
    <submittedName>
        <fullName evidence="1">Uncharacterized protein</fullName>
    </submittedName>
</protein>
<sequence>MRAAARSALAPLRDPAAWAAAAHLLGGAVLGLAALLVAAAAQAAGG</sequence>
<organism evidence="1">
    <name type="scientific">uncultured Solirubrobacteraceae bacterium</name>
    <dbReference type="NCBI Taxonomy" id="1162706"/>
    <lineage>
        <taxon>Bacteria</taxon>
        <taxon>Bacillati</taxon>
        <taxon>Actinomycetota</taxon>
        <taxon>Thermoleophilia</taxon>
        <taxon>Solirubrobacterales</taxon>
        <taxon>Solirubrobacteraceae</taxon>
        <taxon>environmental samples</taxon>
    </lineage>
</organism>
<evidence type="ECO:0000313" key="1">
    <source>
        <dbReference type="EMBL" id="CAA9493737.1"/>
    </source>
</evidence>
<dbReference type="AlphaFoldDB" id="A0A6J4SEI6"/>
<name>A0A6J4SEI6_9ACTN</name>
<accession>A0A6J4SEI6</accession>
<gene>
    <name evidence="1" type="ORF">AVDCRST_MAG13-1880</name>
</gene>
<feature type="non-terminal residue" evidence="1">
    <location>
        <position position="46"/>
    </location>
</feature>
<dbReference type="EMBL" id="CADCVO010000296">
    <property type="protein sequence ID" value="CAA9493737.1"/>
    <property type="molecule type" value="Genomic_DNA"/>
</dbReference>
<proteinExistence type="predicted"/>